<keyword evidence="2" id="KW-1185">Reference proteome</keyword>
<organism evidence="1 2">
    <name type="scientific">Panicum hallii var. hallii</name>
    <dbReference type="NCBI Taxonomy" id="1504633"/>
    <lineage>
        <taxon>Eukaryota</taxon>
        <taxon>Viridiplantae</taxon>
        <taxon>Streptophyta</taxon>
        <taxon>Embryophyta</taxon>
        <taxon>Tracheophyta</taxon>
        <taxon>Spermatophyta</taxon>
        <taxon>Magnoliopsida</taxon>
        <taxon>Liliopsida</taxon>
        <taxon>Poales</taxon>
        <taxon>Poaceae</taxon>
        <taxon>PACMAD clade</taxon>
        <taxon>Panicoideae</taxon>
        <taxon>Panicodae</taxon>
        <taxon>Paniceae</taxon>
        <taxon>Panicinae</taxon>
        <taxon>Panicum</taxon>
        <taxon>Panicum sect. Panicum</taxon>
    </lineage>
</organism>
<sequence>MPGASVAVRPPLAGGTRGATVAWVVWRLGPLTYHGVGVGVSGERKGSAAVMMPGMRIVGDMVFLCLQVTYASHYVKFTARNWKKPNALSSQLGVVLQDAPLSQACRAQFRKMNHEV</sequence>
<dbReference type="AlphaFoldDB" id="A0A2T7EMX7"/>
<reference evidence="1 2" key="1">
    <citation type="submission" date="2018-04" db="EMBL/GenBank/DDBJ databases">
        <title>WGS assembly of Panicum hallii var. hallii HAL2.</title>
        <authorList>
            <person name="Lovell J."/>
            <person name="Jenkins J."/>
            <person name="Lowry D."/>
            <person name="Mamidi S."/>
            <person name="Sreedasyam A."/>
            <person name="Weng X."/>
            <person name="Barry K."/>
            <person name="Bonette J."/>
            <person name="Campitelli B."/>
            <person name="Daum C."/>
            <person name="Gordon S."/>
            <person name="Gould B."/>
            <person name="Lipzen A."/>
            <person name="MacQueen A."/>
            <person name="Palacio-Mejia J."/>
            <person name="Plott C."/>
            <person name="Shakirov E."/>
            <person name="Shu S."/>
            <person name="Yoshinaga Y."/>
            <person name="Zane M."/>
            <person name="Rokhsar D."/>
            <person name="Grimwood J."/>
            <person name="Schmutz J."/>
            <person name="Juenger T."/>
        </authorList>
    </citation>
    <scope>NUCLEOTIDE SEQUENCE [LARGE SCALE GENOMIC DNA]</scope>
    <source>
        <strain evidence="2">cv. HAL2</strain>
    </source>
</reference>
<evidence type="ECO:0000313" key="1">
    <source>
        <dbReference type="EMBL" id="PUZ69185.1"/>
    </source>
</evidence>
<proteinExistence type="predicted"/>
<protein>
    <submittedName>
        <fullName evidence="1">Uncharacterized protein</fullName>
    </submittedName>
</protein>
<evidence type="ECO:0000313" key="2">
    <source>
        <dbReference type="Proteomes" id="UP000244336"/>
    </source>
</evidence>
<gene>
    <name evidence="1" type="ORF">GQ55_2G088800</name>
</gene>
<accession>A0A2T7EMX7</accession>
<name>A0A2T7EMX7_9POAL</name>
<dbReference type="Gramene" id="PUZ69185">
    <property type="protein sequence ID" value="PUZ69185"/>
    <property type="gene ID" value="GQ55_2G088800"/>
</dbReference>
<dbReference type="EMBL" id="CM009750">
    <property type="protein sequence ID" value="PUZ69185.1"/>
    <property type="molecule type" value="Genomic_DNA"/>
</dbReference>
<dbReference type="Proteomes" id="UP000244336">
    <property type="component" value="Chromosome 2"/>
</dbReference>